<dbReference type="Pfam" id="PF00656">
    <property type="entry name" value="Peptidase_C14"/>
    <property type="match status" value="1"/>
</dbReference>
<evidence type="ECO:0000256" key="1">
    <source>
        <dbReference type="SAM" id="MobiDB-lite"/>
    </source>
</evidence>
<feature type="domain" description="Peptidase C14 caspase" evidence="2">
    <location>
        <begin position="112"/>
        <end position="337"/>
    </location>
</feature>
<dbReference type="EMBL" id="ASPP01014214">
    <property type="protein sequence ID" value="ETO18943.1"/>
    <property type="molecule type" value="Genomic_DNA"/>
</dbReference>
<dbReference type="InterPro" id="IPR011600">
    <property type="entry name" value="Pept_C14_caspase"/>
</dbReference>
<dbReference type="OrthoDB" id="6116485at2759"/>
<dbReference type="SUPFAM" id="SSF52129">
    <property type="entry name" value="Caspase-like"/>
    <property type="match status" value="1"/>
</dbReference>
<keyword evidence="4" id="KW-1185">Reference proteome</keyword>
<feature type="compositionally biased region" description="Basic and acidic residues" evidence="1">
    <location>
        <begin position="84"/>
        <end position="102"/>
    </location>
</feature>
<dbReference type="GO" id="GO:0004197">
    <property type="term" value="F:cysteine-type endopeptidase activity"/>
    <property type="evidence" value="ECO:0007669"/>
    <property type="project" value="InterPro"/>
</dbReference>
<protein>
    <recommendedName>
        <fullName evidence="2">Peptidase C14 caspase domain-containing protein</fullName>
    </recommendedName>
</protein>
<dbReference type="InterPro" id="IPR029030">
    <property type="entry name" value="Caspase-like_dom_sf"/>
</dbReference>
<dbReference type="Gene3D" id="3.40.50.1460">
    <property type="match status" value="1"/>
</dbReference>
<evidence type="ECO:0000259" key="2">
    <source>
        <dbReference type="Pfam" id="PF00656"/>
    </source>
</evidence>
<dbReference type="AlphaFoldDB" id="X6MZ89"/>
<reference evidence="3 4" key="1">
    <citation type="journal article" date="2013" name="Curr. Biol.">
        <title>The Genome of the Foraminiferan Reticulomyxa filosa.</title>
        <authorList>
            <person name="Glockner G."/>
            <person name="Hulsmann N."/>
            <person name="Schleicher M."/>
            <person name="Noegel A.A."/>
            <person name="Eichinger L."/>
            <person name="Gallinger C."/>
            <person name="Pawlowski J."/>
            <person name="Sierra R."/>
            <person name="Euteneuer U."/>
            <person name="Pillet L."/>
            <person name="Moustafa A."/>
            <person name="Platzer M."/>
            <person name="Groth M."/>
            <person name="Szafranski K."/>
            <person name="Schliwa M."/>
        </authorList>
    </citation>
    <scope>NUCLEOTIDE SEQUENCE [LARGE SCALE GENOMIC DNA]</scope>
</reference>
<name>X6MZ89_RETFI</name>
<feature type="region of interest" description="Disordered" evidence="1">
    <location>
        <begin position="83"/>
        <end position="102"/>
    </location>
</feature>
<proteinExistence type="predicted"/>
<dbReference type="Proteomes" id="UP000023152">
    <property type="component" value="Unassembled WGS sequence"/>
</dbReference>
<organism evidence="3 4">
    <name type="scientific">Reticulomyxa filosa</name>
    <dbReference type="NCBI Taxonomy" id="46433"/>
    <lineage>
        <taxon>Eukaryota</taxon>
        <taxon>Sar</taxon>
        <taxon>Rhizaria</taxon>
        <taxon>Retaria</taxon>
        <taxon>Foraminifera</taxon>
        <taxon>Monothalamids</taxon>
        <taxon>Reticulomyxidae</taxon>
        <taxon>Reticulomyxa</taxon>
    </lineage>
</organism>
<accession>X6MZ89</accession>
<dbReference type="GO" id="GO:0006508">
    <property type="term" value="P:proteolysis"/>
    <property type="evidence" value="ECO:0007669"/>
    <property type="project" value="InterPro"/>
</dbReference>
<comment type="caution">
    <text evidence="3">The sequence shown here is derived from an EMBL/GenBank/DDBJ whole genome shotgun (WGS) entry which is preliminary data.</text>
</comment>
<gene>
    <name evidence="3" type="ORF">RFI_18299</name>
</gene>
<evidence type="ECO:0000313" key="3">
    <source>
        <dbReference type="EMBL" id="ETO18943.1"/>
    </source>
</evidence>
<evidence type="ECO:0000313" key="4">
    <source>
        <dbReference type="Proteomes" id="UP000023152"/>
    </source>
</evidence>
<sequence>MSFLEAFVAVESKKYRLELASSKIEHLKQQIIEVSQNDQKGNILTRITTCDGYAIETDEHLQKALEWGQIGFSAYFEPNNEIKALSDTKEDEEKKAKQKEMEPENELKNPLVLLTGAMQYEQQPYLGGVKQDLQLLQTLFQSKFGYQVFSTYDAQNPSTESLTLKELNDFVLGHCAKLAETCNNIDNKAAAYDGLIFVWCGYGSLKKDGATLLTSDHTYKNCKELQDEIIHKTAEYFVMKPKIFIIIGCTGRDTFSLSKIKESCNNAEQTALVCNQDANVLNIIVNVIHETGADDVGDELIGGKTASYFTKVFCRMLQADCKNGIRGVIEQVMGTVHDQLLNGEFVQSVSTCFSDVHLVPRSVGDEMKTEVAPLENRALGIFGF</sequence>